<dbReference type="OrthoDB" id="6361664at2759"/>
<dbReference type="Pfam" id="PF10545">
    <property type="entry name" value="MADF_DNA_bdg"/>
    <property type="match status" value="1"/>
</dbReference>
<dbReference type="InterPro" id="IPR006578">
    <property type="entry name" value="MADF-dom"/>
</dbReference>
<dbReference type="Pfam" id="PF02944">
    <property type="entry name" value="BESS"/>
    <property type="match status" value="1"/>
</dbReference>
<dbReference type="Proteomes" id="UP000694843">
    <property type="component" value="Unplaced"/>
</dbReference>
<reference evidence="5" key="1">
    <citation type="submission" date="2025-08" db="UniProtKB">
        <authorList>
            <consortium name="RefSeq"/>
        </authorList>
    </citation>
    <scope>IDENTIFICATION</scope>
    <source>
        <tissue evidence="5">Whole organism</tissue>
    </source>
</reference>
<evidence type="ECO:0000313" key="5">
    <source>
        <dbReference type="RefSeq" id="XP_018008662.1"/>
    </source>
</evidence>
<comment type="subcellular location">
    <subcellularLocation>
        <location evidence="1">Nucleus</location>
    </subcellularLocation>
</comment>
<feature type="domain" description="BESS" evidence="3">
    <location>
        <begin position="196"/>
        <end position="235"/>
    </location>
</feature>
<feature type="domain" description="MADF" evidence="2">
    <location>
        <begin position="5"/>
        <end position="90"/>
    </location>
</feature>
<name>A0A8B7N478_HYAAZ</name>
<dbReference type="RefSeq" id="XP_018008662.1">
    <property type="nucleotide sequence ID" value="XM_018153173.2"/>
</dbReference>
<keyword evidence="4" id="KW-1185">Reference proteome</keyword>
<dbReference type="InterPro" id="IPR039353">
    <property type="entry name" value="TF_Adf1"/>
</dbReference>
<evidence type="ECO:0000256" key="1">
    <source>
        <dbReference type="PROSITE-ProRule" id="PRU00371"/>
    </source>
</evidence>
<evidence type="ECO:0000259" key="3">
    <source>
        <dbReference type="PROSITE" id="PS51031"/>
    </source>
</evidence>
<keyword evidence="1" id="KW-0539">Nucleus</keyword>
<accession>A0A8B7N478</accession>
<dbReference type="AlphaFoldDB" id="A0A8B7N478"/>
<dbReference type="KEGG" id="hazt:108666328"/>
<dbReference type="OMA" id="WEECATE"/>
<dbReference type="GO" id="GO:0006357">
    <property type="term" value="P:regulation of transcription by RNA polymerase II"/>
    <property type="evidence" value="ECO:0007669"/>
    <property type="project" value="TreeGrafter"/>
</dbReference>
<evidence type="ECO:0000313" key="4">
    <source>
        <dbReference type="Proteomes" id="UP000694843"/>
    </source>
</evidence>
<proteinExistence type="predicted"/>
<dbReference type="GO" id="GO:0003677">
    <property type="term" value="F:DNA binding"/>
    <property type="evidence" value="ECO:0007669"/>
    <property type="project" value="InterPro"/>
</dbReference>
<dbReference type="PANTHER" id="PTHR12243">
    <property type="entry name" value="MADF DOMAIN TRANSCRIPTION FACTOR"/>
    <property type="match status" value="1"/>
</dbReference>
<dbReference type="GO" id="GO:0005634">
    <property type="term" value="C:nucleus"/>
    <property type="evidence" value="ECO:0007669"/>
    <property type="project" value="UniProtKB-SubCell"/>
</dbReference>
<protein>
    <submittedName>
        <fullName evidence="5">Uncharacterized protein LOC108666328</fullName>
    </submittedName>
</protein>
<dbReference type="PANTHER" id="PTHR12243:SF60">
    <property type="entry name" value="SI:CH211-15D5.12-RELATED"/>
    <property type="match status" value="1"/>
</dbReference>
<dbReference type="PROSITE" id="PS51029">
    <property type="entry name" value="MADF"/>
    <property type="match status" value="1"/>
</dbReference>
<sequence length="254" mass="30013">MDDERVIAAVQCRPPLYDKNHPKHCNRELIRTLWEECATEIGGNIDQVKRRWAYLRDYFTKLYRLSKIPSSRRKKWPLFDSMMFIVGDGRDLTEDSGLEETYPMHSQNFSFLSHGNQKPSNIMNIENCDSEAVKEEIDGHENSLLEATPTINVKRGRLDFDAYLERGKQDSAYHSTEPFVYMNEKEYTKSFKPEDEDDDLCFFKSLMPMLKKLDDIEKIEFRMAVQNTLLECMKKRRDREQSNSSDFSEEKVFQ</sequence>
<dbReference type="PROSITE" id="PS51031">
    <property type="entry name" value="BESS"/>
    <property type="match status" value="1"/>
</dbReference>
<dbReference type="GO" id="GO:0005667">
    <property type="term" value="C:transcription regulator complex"/>
    <property type="evidence" value="ECO:0007669"/>
    <property type="project" value="TreeGrafter"/>
</dbReference>
<dbReference type="GeneID" id="108666328"/>
<organism evidence="4 5">
    <name type="scientific">Hyalella azteca</name>
    <name type="common">Amphipod</name>
    <dbReference type="NCBI Taxonomy" id="294128"/>
    <lineage>
        <taxon>Eukaryota</taxon>
        <taxon>Metazoa</taxon>
        <taxon>Ecdysozoa</taxon>
        <taxon>Arthropoda</taxon>
        <taxon>Crustacea</taxon>
        <taxon>Multicrustacea</taxon>
        <taxon>Malacostraca</taxon>
        <taxon>Eumalacostraca</taxon>
        <taxon>Peracarida</taxon>
        <taxon>Amphipoda</taxon>
        <taxon>Senticaudata</taxon>
        <taxon>Talitrida</taxon>
        <taxon>Talitroidea</taxon>
        <taxon>Hyalellidae</taxon>
        <taxon>Hyalella</taxon>
    </lineage>
</organism>
<evidence type="ECO:0000259" key="2">
    <source>
        <dbReference type="PROSITE" id="PS51029"/>
    </source>
</evidence>
<gene>
    <name evidence="5" type="primary">LOC108666328</name>
</gene>
<dbReference type="SMART" id="SM00595">
    <property type="entry name" value="MADF"/>
    <property type="match status" value="1"/>
</dbReference>
<dbReference type="InterPro" id="IPR004210">
    <property type="entry name" value="BESS_motif"/>
</dbReference>